<protein>
    <submittedName>
        <fullName evidence="2">Uncharacterized protein</fullName>
    </submittedName>
</protein>
<feature type="region of interest" description="Disordered" evidence="1">
    <location>
        <begin position="34"/>
        <end position="64"/>
    </location>
</feature>
<accession>A0A0A0LET3</accession>
<reference evidence="2 3" key="3">
    <citation type="journal article" date="2010" name="BMC Genomics">
        <title>Transcriptome sequencing and comparative analysis of cucumber flowers with different sex types.</title>
        <authorList>
            <person name="Guo S."/>
            <person name="Zheng Y."/>
            <person name="Joung J.G."/>
            <person name="Liu S."/>
            <person name="Zhang Z."/>
            <person name="Crasta O.R."/>
            <person name="Sobral B.W."/>
            <person name="Xu Y."/>
            <person name="Huang S."/>
            <person name="Fei Z."/>
        </authorList>
    </citation>
    <scope>NUCLEOTIDE SEQUENCE [LARGE SCALE GENOMIC DNA]</scope>
    <source>
        <strain evidence="3">cv. 9930</strain>
    </source>
</reference>
<reference evidence="2 3" key="4">
    <citation type="journal article" date="2011" name="BMC Genomics">
        <title>RNA-Seq improves annotation of protein-coding genes in the cucumber genome.</title>
        <authorList>
            <person name="Li Z."/>
            <person name="Zhang Z."/>
            <person name="Yan P."/>
            <person name="Huang S."/>
            <person name="Fei Z."/>
            <person name="Lin K."/>
        </authorList>
    </citation>
    <scope>NUCLEOTIDE SEQUENCE [LARGE SCALE GENOMIC DNA]</scope>
    <source>
        <strain evidence="3">cv. 9930</strain>
    </source>
</reference>
<dbReference type="Gramene" id="KGN60298">
    <property type="protein sequence ID" value="KGN60298"/>
    <property type="gene ID" value="Csa_3G894460"/>
</dbReference>
<sequence length="64" mass="7219">MRGLNREKLHCTATICKCPKTTFDLQRRSEKLPVGDQAIEENRVKDETGRKLPGFLGSKEGSED</sequence>
<dbReference type="Proteomes" id="UP000029981">
    <property type="component" value="Chromosome 3"/>
</dbReference>
<name>A0A0A0LET3_CUCSA</name>
<reference evidence="2 3" key="2">
    <citation type="journal article" date="2009" name="PLoS ONE">
        <title>An integrated genetic and cytogenetic map of the cucumber genome.</title>
        <authorList>
            <person name="Ren Y."/>
            <person name="Zhang Z."/>
            <person name="Liu J."/>
            <person name="Staub J.E."/>
            <person name="Han Y."/>
            <person name="Cheng Z."/>
            <person name="Li X."/>
            <person name="Lu J."/>
            <person name="Miao H."/>
            <person name="Kang H."/>
            <person name="Xie B."/>
            <person name="Gu X."/>
            <person name="Wang X."/>
            <person name="Du Y."/>
            <person name="Jin W."/>
            <person name="Huang S."/>
        </authorList>
    </citation>
    <scope>NUCLEOTIDE SEQUENCE [LARGE SCALE GENOMIC DNA]</scope>
    <source>
        <strain evidence="3">cv. 9930</strain>
    </source>
</reference>
<evidence type="ECO:0000313" key="2">
    <source>
        <dbReference type="EMBL" id="KGN60298.1"/>
    </source>
</evidence>
<dbReference type="AlphaFoldDB" id="A0A0A0LET3"/>
<evidence type="ECO:0000256" key="1">
    <source>
        <dbReference type="SAM" id="MobiDB-lite"/>
    </source>
</evidence>
<dbReference type="EMBL" id="CM002924">
    <property type="protein sequence ID" value="KGN60298.1"/>
    <property type="molecule type" value="Genomic_DNA"/>
</dbReference>
<keyword evidence="3" id="KW-1185">Reference proteome</keyword>
<feature type="compositionally biased region" description="Basic and acidic residues" evidence="1">
    <location>
        <begin position="40"/>
        <end position="50"/>
    </location>
</feature>
<proteinExistence type="predicted"/>
<organism evidence="2 3">
    <name type="scientific">Cucumis sativus</name>
    <name type="common">Cucumber</name>
    <dbReference type="NCBI Taxonomy" id="3659"/>
    <lineage>
        <taxon>Eukaryota</taxon>
        <taxon>Viridiplantae</taxon>
        <taxon>Streptophyta</taxon>
        <taxon>Embryophyta</taxon>
        <taxon>Tracheophyta</taxon>
        <taxon>Spermatophyta</taxon>
        <taxon>Magnoliopsida</taxon>
        <taxon>eudicotyledons</taxon>
        <taxon>Gunneridae</taxon>
        <taxon>Pentapetalae</taxon>
        <taxon>rosids</taxon>
        <taxon>fabids</taxon>
        <taxon>Cucurbitales</taxon>
        <taxon>Cucurbitaceae</taxon>
        <taxon>Benincaseae</taxon>
        <taxon>Cucumis</taxon>
    </lineage>
</organism>
<gene>
    <name evidence="2" type="ORF">Csa_3G894460</name>
</gene>
<evidence type="ECO:0000313" key="3">
    <source>
        <dbReference type="Proteomes" id="UP000029981"/>
    </source>
</evidence>
<reference evidence="2 3" key="1">
    <citation type="journal article" date="2009" name="Nat. Genet.">
        <title>The genome of the cucumber, Cucumis sativus L.</title>
        <authorList>
            <person name="Huang S."/>
            <person name="Li R."/>
            <person name="Zhang Z."/>
            <person name="Li L."/>
            <person name="Gu X."/>
            <person name="Fan W."/>
            <person name="Lucas W.J."/>
            <person name="Wang X."/>
            <person name="Xie B."/>
            <person name="Ni P."/>
            <person name="Ren Y."/>
            <person name="Zhu H."/>
            <person name="Li J."/>
            <person name="Lin K."/>
            <person name="Jin W."/>
            <person name="Fei Z."/>
            <person name="Li G."/>
            <person name="Staub J."/>
            <person name="Kilian A."/>
            <person name="van der Vossen E.A."/>
            <person name="Wu Y."/>
            <person name="Guo J."/>
            <person name="He J."/>
            <person name="Jia Z."/>
            <person name="Ren Y."/>
            <person name="Tian G."/>
            <person name="Lu Y."/>
            <person name="Ruan J."/>
            <person name="Qian W."/>
            <person name="Wang M."/>
            <person name="Huang Q."/>
            <person name="Li B."/>
            <person name="Xuan Z."/>
            <person name="Cao J."/>
            <person name="Asan"/>
            <person name="Wu Z."/>
            <person name="Zhang J."/>
            <person name="Cai Q."/>
            <person name="Bai Y."/>
            <person name="Zhao B."/>
            <person name="Han Y."/>
            <person name="Li Y."/>
            <person name="Li X."/>
            <person name="Wang S."/>
            <person name="Shi Q."/>
            <person name="Liu S."/>
            <person name="Cho W.K."/>
            <person name="Kim J.Y."/>
            <person name="Xu Y."/>
            <person name="Heller-Uszynska K."/>
            <person name="Miao H."/>
            <person name="Cheng Z."/>
            <person name="Zhang S."/>
            <person name="Wu J."/>
            <person name="Yang Y."/>
            <person name="Kang H."/>
            <person name="Li M."/>
            <person name="Liang H."/>
            <person name="Ren X."/>
            <person name="Shi Z."/>
            <person name="Wen M."/>
            <person name="Jian M."/>
            <person name="Yang H."/>
            <person name="Zhang G."/>
            <person name="Yang Z."/>
            <person name="Chen R."/>
            <person name="Liu S."/>
            <person name="Li J."/>
            <person name="Ma L."/>
            <person name="Liu H."/>
            <person name="Zhou Y."/>
            <person name="Zhao J."/>
            <person name="Fang X."/>
            <person name="Li G."/>
            <person name="Fang L."/>
            <person name="Li Y."/>
            <person name="Liu D."/>
            <person name="Zheng H."/>
            <person name="Zhang Y."/>
            <person name="Qin N."/>
            <person name="Li Z."/>
            <person name="Yang G."/>
            <person name="Yang S."/>
            <person name="Bolund L."/>
            <person name="Kristiansen K."/>
            <person name="Zheng H."/>
            <person name="Li S."/>
            <person name="Zhang X."/>
            <person name="Yang H."/>
            <person name="Wang J."/>
            <person name="Sun R."/>
            <person name="Zhang B."/>
            <person name="Jiang S."/>
            <person name="Wang J."/>
            <person name="Du Y."/>
            <person name="Li S."/>
        </authorList>
    </citation>
    <scope>NUCLEOTIDE SEQUENCE [LARGE SCALE GENOMIC DNA]</scope>
    <source>
        <strain evidence="3">cv. 9930</strain>
    </source>
</reference>